<sequence length="412" mass="45754">MTTRYSKLSRNQLRLLQPGQKVSERGIEVTRTKKGDLSYTVAIMVDGRRIHTTLGLESEGVTRQQAEDAVAAFKTRAREGRLDLPTGRKTHRTFAEAAKEYLRRMESGGGKNMKAKHNHLGELATATGKKRSKADGPLLRAFGKYRADKVTTFDVQQYVQHRMSAGIAQATVNRELATLSHAFKRMIEWKWIKAEDAPAIKKGEEPRKAITVLSDTDIAALSKAAASDQDRLLGLFVACGLNTAMRHSEILRIRFDQIDFDARRIFVAKAKAGSREQPITNGLAAMLKAAQEASSDRVGWVFPSSRQNGKYPHRQSMAKQFLRAVNRAGLTPSKVTPHIMRHTAITTLVRENVDVPTIQKISGHKTFSMVLRYVHIHGRHIDDAIARLDTQEFAISQDLHKAGSATSAAKAA</sequence>
<dbReference type="Gene3D" id="1.10.150.130">
    <property type="match status" value="1"/>
</dbReference>
<name>A0ABR5YCB2_9SPHN</name>
<keyword evidence="3" id="KW-0233">DNA recombination</keyword>
<evidence type="ECO:0000313" key="8">
    <source>
        <dbReference type="Proteomes" id="UP000076609"/>
    </source>
</evidence>
<dbReference type="SUPFAM" id="SSF56349">
    <property type="entry name" value="DNA breaking-rejoining enzymes"/>
    <property type="match status" value="1"/>
</dbReference>
<keyword evidence="1" id="KW-0229">DNA integration</keyword>
<dbReference type="InterPro" id="IPR013762">
    <property type="entry name" value="Integrase-like_cat_sf"/>
</dbReference>
<dbReference type="CDD" id="cd00796">
    <property type="entry name" value="INT_Rci_Hp1_C"/>
    <property type="match status" value="1"/>
</dbReference>
<dbReference type="InterPro" id="IPR050090">
    <property type="entry name" value="Tyrosine_recombinase_XerCD"/>
</dbReference>
<evidence type="ECO:0000259" key="6">
    <source>
        <dbReference type="PROSITE" id="PS51900"/>
    </source>
</evidence>
<dbReference type="Pfam" id="PF24624">
    <property type="entry name" value="Int_N"/>
    <property type="match status" value="1"/>
</dbReference>
<dbReference type="Gene3D" id="1.10.443.10">
    <property type="entry name" value="Intergrase catalytic core"/>
    <property type="match status" value="1"/>
</dbReference>
<dbReference type="PANTHER" id="PTHR30349:SF94">
    <property type="entry name" value="INTEGRASE_RECOMBINASE HI_1414-RELATED"/>
    <property type="match status" value="1"/>
</dbReference>
<protein>
    <recommendedName>
        <fullName evidence="9">Integrase</fullName>
    </recommendedName>
</protein>
<organism evidence="7 8">
    <name type="scientific">Sphingomonas hankookensis</name>
    <dbReference type="NCBI Taxonomy" id="563996"/>
    <lineage>
        <taxon>Bacteria</taxon>
        <taxon>Pseudomonadati</taxon>
        <taxon>Pseudomonadota</taxon>
        <taxon>Alphaproteobacteria</taxon>
        <taxon>Sphingomonadales</taxon>
        <taxon>Sphingomonadaceae</taxon>
        <taxon>Sphingomonas</taxon>
    </lineage>
</organism>
<dbReference type="InterPro" id="IPR010998">
    <property type="entry name" value="Integrase_recombinase_N"/>
</dbReference>
<dbReference type="InterPro" id="IPR011010">
    <property type="entry name" value="DNA_brk_join_enz"/>
</dbReference>
<dbReference type="Proteomes" id="UP000076609">
    <property type="component" value="Unassembled WGS sequence"/>
</dbReference>
<reference evidence="8" key="1">
    <citation type="submission" date="2016-01" db="EMBL/GenBank/DDBJ databases">
        <title>Draft genome of Chromobacterium sp. F49.</title>
        <authorList>
            <person name="Hong K.W."/>
        </authorList>
    </citation>
    <scope>NUCLEOTIDE SEQUENCE [LARGE SCALE GENOMIC DNA]</scope>
    <source>
        <strain evidence="8">CN3</strain>
    </source>
</reference>
<evidence type="ECO:0000256" key="4">
    <source>
        <dbReference type="PROSITE-ProRule" id="PRU01248"/>
    </source>
</evidence>
<gene>
    <name evidence="7" type="ORF">AVT10_16545</name>
</gene>
<evidence type="ECO:0008006" key="9">
    <source>
        <dbReference type="Google" id="ProtNLM"/>
    </source>
</evidence>
<dbReference type="Pfam" id="PF00589">
    <property type="entry name" value="Phage_integrase"/>
    <property type="match status" value="1"/>
</dbReference>
<proteinExistence type="predicted"/>
<evidence type="ECO:0000313" key="7">
    <source>
        <dbReference type="EMBL" id="KZE12066.1"/>
    </source>
</evidence>
<evidence type="ECO:0000259" key="5">
    <source>
        <dbReference type="PROSITE" id="PS51898"/>
    </source>
</evidence>
<comment type="caution">
    <text evidence="7">The sequence shown here is derived from an EMBL/GenBank/DDBJ whole genome shotgun (WGS) entry which is preliminary data.</text>
</comment>
<dbReference type="EMBL" id="LQQO01000031">
    <property type="protein sequence ID" value="KZE12066.1"/>
    <property type="molecule type" value="Genomic_DNA"/>
</dbReference>
<dbReference type="PROSITE" id="PS51900">
    <property type="entry name" value="CB"/>
    <property type="match status" value="1"/>
</dbReference>
<feature type="domain" description="Core-binding (CB)" evidence="6">
    <location>
        <begin position="92"/>
        <end position="187"/>
    </location>
</feature>
<dbReference type="PANTHER" id="PTHR30349">
    <property type="entry name" value="PHAGE INTEGRASE-RELATED"/>
    <property type="match status" value="1"/>
</dbReference>
<keyword evidence="2 4" id="KW-0238">DNA-binding</keyword>
<evidence type="ECO:0000256" key="3">
    <source>
        <dbReference type="ARBA" id="ARBA00023172"/>
    </source>
</evidence>
<dbReference type="InterPro" id="IPR002104">
    <property type="entry name" value="Integrase_catalytic"/>
</dbReference>
<dbReference type="InterPro" id="IPR044068">
    <property type="entry name" value="CB"/>
</dbReference>
<evidence type="ECO:0000256" key="2">
    <source>
        <dbReference type="ARBA" id="ARBA00023125"/>
    </source>
</evidence>
<dbReference type="PROSITE" id="PS51898">
    <property type="entry name" value="TYR_RECOMBINASE"/>
    <property type="match status" value="1"/>
</dbReference>
<feature type="domain" description="Tyr recombinase" evidence="5">
    <location>
        <begin position="208"/>
        <end position="386"/>
    </location>
</feature>
<evidence type="ECO:0000256" key="1">
    <source>
        <dbReference type="ARBA" id="ARBA00022908"/>
    </source>
</evidence>
<accession>A0ABR5YCB2</accession>
<dbReference type="InterPro" id="IPR057084">
    <property type="entry name" value="Int_N"/>
</dbReference>
<keyword evidence="8" id="KW-1185">Reference proteome</keyword>